<dbReference type="EMBL" id="JACJIA010000007">
    <property type="protein sequence ID" value="MBA8953758.1"/>
    <property type="molecule type" value="Genomic_DNA"/>
</dbReference>
<protein>
    <submittedName>
        <fullName evidence="3">Chorismate mutase</fullName>
    </submittedName>
</protein>
<dbReference type="Proteomes" id="UP000572680">
    <property type="component" value="Unassembled WGS sequence"/>
</dbReference>
<dbReference type="PROSITE" id="PS51168">
    <property type="entry name" value="CHORISMATE_MUT_2"/>
    <property type="match status" value="1"/>
</dbReference>
<evidence type="ECO:0000256" key="1">
    <source>
        <dbReference type="ARBA" id="ARBA00023235"/>
    </source>
</evidence>
<name>A0A7W3QP48_ACTNM</name>
<dbReference type="Pfam" id="PF01817">
    <property type="entry name" value="CM_2"/>
    <property type="match status" value="1"/>
</dbReference>
<dbReference type="GO" id="GO:0046417">
    <property type="term" value="P:chorismate metabolic process"/>
    <property type="evidence" value="ECO:0007669"/>
    <property type="project" value="InterPro"/>
</dbReference>
<dbReference type="InterPro" id="IPR051331">
    <property type="entry name" value="Chorismate_mutase-related"/>
</dbReference>
<dbReference type="InterPro" id="IPR036263">
    <property type="entry name" value="Chorismate_II_sf"/>
</dbReference>
<gene>
    <name evidence="3" type="ORF">HNR61_005411</name>
</gene>
<dbReference type="SUPFAM" id="SSF48600">
    <property type="entry name" value="Chorismate mutase II"/>
    <property type="match status" value="1"/>
</dbReference>
<evidence type="ECO:0000313" key="3">
    <source>
        <dbReference type="EMBL" id="MBA8953758.1"/>
    </source>
</evidence>
<keyword evidence="1" id="KW-0413">Isomerase</keyword>
<feature type="domain" description="Chorismate mutase" evidence="2">
    <location>
        <begin position="206"/>
        <end position="297"/>
    </location>
</feature>
<sequence>MPDVPVVKVGTAVFGSGAPAVVAALPAAESAARDAAAAGASAVTGAGGRAAGLPVVADVAGPDEAERAAAHAAMLRLTAPDDRLVDAAVGTGLPVLLARGPGDDGGWLAAAGRLGRRGAAGVVLDVPAADLARAWSVRRRAALPVVVDLRRPRVVPALAAAVARAAFAAGADGAVVTPDGNAGISGPDLPDLAVLTVLAPLLTSGPATGPGLAGLRRRLDLLDEQIVRLVAHRRAVARLVGAVKRRDRLPARDLRREVQVLDRAAALAGRLDADPRTVLAIFNLLIDDAVGAQRAVHTARLPEERPR</sequence>
<dbReference type="Gene3D" id="3.20.20.70">
    <property type="entry name" value="Aldolase class I"/>
    <property type="match status" value="1"/>
</dbReference>
<dbReference type="SUPFAM" id="SSF51569">
    <property type="entry name" value="Aldolase"/>
    <property type="match status" value="1"/>
</dbReference>
<dbReference type="GO" id="GO:0009697">
    <property type="term" value="P:salicylic acid biosynthetic process"/>
    <property type="evidence" value="ECO:0007669"/>
    <property type="project" value="TreeGrafter"/>
</dbReference>
<dbReference type="PANTHER" id="PTHR38041">
    <property type="entry name" value="CHORISMATE MUTASE"/>
    <property type="match status" value="1"/>
</dbReference>
<dbReference type="InterPro" id="IPR036979">
    <property type="entry name" value="CM_dom_sf"/>
</dbReference>
<reference evidence="3 4" key="1">
    <citation type="submission" date="2020-08" db="EMBL/GenBank/DDBJ databases">
        <title>Genomic Encyclopedia of Type Strains, Phase IV (KMG-IV): sequencing the most valuable type-strain genomes for metagenomic binning, comparative biology and taxonomic classification.</title>
        <authorList>
            <person name="Goeker M."/>
        </authorList>
    </citation>
    <scope>NUCLEOTIDE SEQUENCE [LARGE SCALE GENOMIC DNA]</scope>
    <source>
        <strain evidence="3 4">DSM 44197</strain>
    </source>
</reference>
<dbReference type="GO" id="GO:0004106">
    <property type="term" value="F:chorismate mutase activity"/>
    <property type="evidence" value="ECO:0007669"/>
    <property type="project" value="InterPro"/>
</dbReference>
<accession>A0A7W3QP48</accession>
<dbReference type="RefSeq" id="WP_182845912.1">
    <property type="nucleotide sequence ID" value="NZ_JACJIA010000007.1"/>
</dbReference>
<dbReference type="PANTHER" id="PTHR38041:SF1">
    <property type="entry name" value="CHORISMATE MUTASE"/>
    <property type="match status" value="1"/>
</dbReference>
<dbReference type="InterPro" id="IPR002701">
    <property type="entry name" value="CM_II_prokaryot"/>
</dbReference>
<dbReference type="SMART" id="SM00830">
    <property type="entry name" value="CM_2"/>
    <property type="match status" value="1"/>
</dbReference>
<comment type="caution">
    <text evidence="3">The sequence shown here is derived from an EMBL/GenBank/DDBJ whole genome shotgun (WGS) entry which is preliminary data.</text>
</comment>
<dbReference type="AlphaFoldDB" id="A0A7W3QP48"/>
<keyword evidence="4" id="KW-1185">Reference proteome</keyword>
<evidence type="ECO:0000259" key="2">
    <source>
        <dbReference type="PROSITE" id="PS51168"/>
    </source>
</evidence>
<organism evidence="3 4">
    <name type="scientific">Actinomadura namibiensis</name>
    <dbReference type="NCBI Taxonomy" id="182080"/>
    <lineage>
        <taxon>Bacteria</taxon>
        <taxon>Bacillati</taxon>
        <taxon>Actinomycetota</taxon>
        <taxon>Actinomycetes</taxon>
        <taxon>Streptosporangiales</taxon>
        <taxon>Thermomonosporaceae</taxon>
        <taxon>Actinomadura</taxon>
    </lineage>
</organism>
<dbReference type="Gene3D" id="1.20.59.10">
    <property type="entry name" value="Chorismate mutase"/>
    <property type="match status" value="1"/>
</dbReference>
<evidence type="ECO:0000313" key="4">
    <source>
        <dbReference type="Proteomes" id="UP000572680"/>
    </source>
</evidence>
<proteinExistence type="predicted"/>
<dbReference type="InterPro" id="IPR013785">
    <property type="entry name" value="Aldolase_TIM"/>
</dbReference>